<sequence>MAPTSTTYQRRDESFQTMHCIPYQIVHCIVLKFTQRSKRGNATTAPSGESANRGKTLDQKDVADERIRLHEKPAKDRTRKHIGCRNV</sequence>
<evidence type="ECO:0000313" key="2">
    <source>
        <dbReference type="EMBL" id="KIM77038.1"/>
    </source>
</evidence>
<dbReference type="EMBL" id="KN833029">
    <property type="protein sequence ID" value="KIM77038.1"/>
    <property type="molecule type" value="Genomic_DNA"/>
</dbReference>
<evidence type="ECO:0000256" key="1">
    <source>
        <dbReference type="SAM" id="MobiDB-lite"/>
    </source>
</evidence>
<gene>
    <name evidence="2" type="ORF">PILCRDRAFT_825784</name>
</gene>
<protein>
    <submittedName>
        <fullName evidence="2">Uncharacterized protein</fullName>
    </submittedName>
</protein>
<name>A0A0C3ASV9_PILCF</name>
<dbReference type="AlphaFoldDB" id="A0A0C3ASV9"/>
<feature type="region of interest" description="Disordered" evidence="1">
    <location>
        <begin position="38"/>
        <end position="61"/>
    </location>
</feature>
<dbReference type="InParanoid" id="A0A0C3ASV9"/>
<reference evidence="3" key="2">
    <citation type="submission" date="2015-01" db="EMBL/GenBank/DDBJ databases">
        <title>Evolutionary Origins and Diversification of the Mycorrhizal Mutualists.</title>
        <authorList>
            <consortium name="DOE Joint Genome Institute"/>
            <consortium name="Mycorrhizal Genomics Consortium"/>
            <person name="Kohler A."/>
            <person name="Kuo A."/>
            <person name="Nagy L.G."/>
            <person name="Floudas D."/>
            <person name="Copeland A."/>
            <person name="Barry K.W."/>
            <person name="Cichocki N."/>
            <person name="Veneault-Fourrey C."/>
            <person name="LaButti K."/>
            <person name="Lindquist E.A."/>
            <person name="Lipzen A."/>
            <person name="Lundell T."/>
            <person name="Morin E."/>
            <person name="Murat C."/>
            <person name="Riley R."/>
            <person name="Ohm R."/>
            <person name="Sun H."/>
            <person name="Tunlid A."/>
            <person name="Henrissat B."/>
            <person name="Grigoriev I.V."/>
            <person name="Hibbett D.S."/>
            <person name="Martin F."/>
        </authorList>
    </citation>
    <scope>NUCLEOTIDE SEQUENCE [LARGE SCALE GENOMIC DNA]</scope>
    <source>
        <strain evidence="3">F 1598</strain>
    </source>
</reference>
<dbReference type="Proteomes" id="UP000054166">
    <property type="component" value="Unassembled WGS sequence"/>
</dbReference>
<dbReference type="HOGENOM" id="CLU_2484123_0_0_1"/>
<evidence type="ECO:0000313" key="3">
    <source>
        <dbReference type="Proteomes" id="UP000054166"/>
    </source>
</evidence>
<proteinExistence type="predicted"/>
<keyword evidence="3" id="KW-1185">Reference proteome</keyword>
<organism evidence="2 3">
    <name type="scientific">Piloderma croceum (strain F 1598)</name>
    <dbReference type="NCBI Taxonomy" id="765440"/>
    <lineage>
        <taxon>Eukaryota</taxon>
        <taxon>Fungi</taxon>
        <taxon>Dikarya</taxon>
        <taxon>Basidiomycota</taxon>
        <taxon>Agaricomycotina</taxon>
        <taxon>Agaricomycetes</taxon>
        <taxon>Agaricomycetidae</taxon>
        <taxon>Atheliales</taxon>
        <taxon>Atheliaceae</taxon>
        <taxon>Piloderma</taxon>
    </lineage>
</organism>
<reference evidence="2 3" key="1">
    <citation type="submission" date="2014-04" db="EMBL/GenBank/DDBJ databases">
        <authorList>
            <consortium name="DOE Joint Genome Institute"/>
            <person name="Kuo A."/>
            <person name="Tarkka M."/>
            <person name="Buscot F."/>
            <person name="Kohler A."/>
            <person name="Nagy L.G."/>
            <person name="Floudas D."/>
            <person name="Copeland A."/>
            <person name="Barry K.W."/>
            <person name="Cichocki N."/>
            <person name="Veneault-Fourrey C."/>
            <person name="LaButti K."/>
            <person name="Lindquist E.A."/>
            <person name="Lipzen A."/>
            <person name="Lundell T."/>
            <person name="Morin E."/>
            <person name="Murat C."/>
            <person name="Sun H."/>
            <person name="Tunlid A."/>
            <person name="Henrissat B."/>
            <person name="Grigoriev I.V."/>
            <person name="Hibbett D.S."/>
            <person name="Martin F."/>
            <person name="Nordberg H.P."/>
            <person name="Cantor M.N."/>
            <person name="Hua S.X."/>
        </authorList>
    </citation>
    <scope>NUCLEOTIDE SEQUENCE [LARGE SCALE GENOMIC DNA]</scope>
    <source>
        <strain evidence="2 3">F 1598</strain>
    </source>
</reference>
<accession>A0A0C3ASV9</accession>
<feature type="compositionally biased region" description="Polar residues" evidence="1">
    <location>
        <begin position="40"/>
        <end position="50"/>
    </location>
</feature>